<gene>
    <name evidence="1" type="ORF">SCD_n00891</name>
</gene>
<evidence type="ECO:0000313" key="1">
    <source>
        <dbReference type="EMBL" id="BAN34732.1"/>
    </source>
</evidence>
<keyword evidence="2" id="KW-1185">Reference proteome</keyword>
<accession>S6B263</accession>
<dbReference type="eggNOG" id="ENOG5031W6X">
    <property type="taxonomic scope" value="Bacteria"/>
</dbReference>
<evidence type="ECO:0008006" key="3">
    <source>
        <dbReference type="Google" id="ProtNLM"/>
    </source>
</evidence>
<proteinExistence type="predicted"/>
<dbReference type="EMBL" id="AP013066">
    <property type="protein sequence ID" value="BAN34732.1"/>
    <property type="molecule type" value="Genomic_DNA"/>
</dbReference>
<dbReference type="RefSeq" id="WP_009206320.1">
    <property type="nucleotide sequence ID" value="NC_022357.1"/>
</dbReference>
<dbReference type="Proteomes" id="UP000015559">
    <property type="component" value="Chromosome"/>
</dbReference>
<sequence>MQAYHFAPANYGLDDIQRRRLKIATIEDLNDPFELLCLDLSNSDLRAAILAWKTDIAKRFGMVCFSRTWRNPVQWSHYADKHRGLCLCFNVPDDSIHPVTYSGLRSREDARELLERGTTDEATIIKLLSTKYAHWHYEQEMRAFSELEERDAETQLFFAGFSDKLQLTEVIVGAESAISRADVEIALGSLASSVLIRKARLAFKSFRVTTQNNDRLWG</sequence>
<organism evidence="1 2">
    <name type="scientific">Sulfuricella denitrificans (strain DSM 22764 / NBRC 105220 / skB26)</name>
    <dbReference type="NCBI Taxonomy" id="1163617"/>
    <lineage>
        <taxon>Bacteria</taxon>
        <taxon>Pseudomonadati</taxon>
        <taxon>Pseudomonadota</taxon>
        <taxon>Betaproteobacteria</taxon>
        <taxon>Nitrosomonadales</taxon>
        <taxon>Sulfuricellaceae</taxon>
        <taxon>Sulfuricella</taxon>
    </lineage>
</organism>
<evidence type="ECO:0000313" key="2">
    <source>
        <dbReference type="Proteomes" id="UP000015559"/>
    </source>
</evidence>
<name>S6B263_SULDS</name>
<dbReference type="AlphaFoldDB" id="S6B263"/>
<dbReference type="STRING" id="1163617.SCD_n00891"/>
<dbReference type="OrthoDB" id="4119964at2"/>
<reference evidence="1 2" key="1">
    <citation type="journal article" date="2012" name="Appl. Environ. Microbiol.">
        <title>Draft genome sequence of a psychrotolerant sulfur-oxidizing bacterium, Sulfuricella denitrificans skB26, and proteomic insights into cold adaptation.</title>
        <authorList>
            <person name="Watanabe T."/>
            <person name="Kojima H."/>
            <person name="Fukui M."/>
        </authorList>
    </citation>
    <scope>NUCLEOTIDE SEQUENCE [LARGE SCALE GENOMIC DNA]</scope>
    <source>
        <strain evidence="2">skB26</strain>
    </source>
</reference>
<dbReference type="KEGG" id="sdr:SCD_n00891"/>
<protein>
    <recommendedName>
        <fullName evidence="3">DUF2971 domain-containing protein</fullName>
    </recommendedName>
</protein>
<dbReference type="HOGENOM" id="CLU_050666_3_2_4"/>